<dbReference type="GO" id="GO:0016787">
    <property type="term" value="F:hydrolase activity"/>
    <property type="evidence" value="ECO:0007669"/>
    <property type="project" value="UniProtKB-KW"/>
</dbReference>
<evidence type="ECO:0000313" key="2">
    <source>
        <dbReference type="Proteomes" id="UP000675881"/>
    </source>
</evidence>
<dbReference type="EMBL" id="HG994593">
    <property type="protein sequence ID" value="CAF2846557.1"/>
    <property type="molecule type" value="Genomic_DNA"/>
</dbReference>
<reference evidence="1" key="1">
    <citation type="submission" date="2021-02" db="EMBL/GenBank/DDBJ databases">
        <authorList>
            <person name="Bekaert M."/>
        </authorList>
    </citation>
    <scope>NUCLEOTIDE SEQUENCE</scope>
    <source>
        <strain evidence="1">IoA-00</strain>
    </source>
</reference>
<keyword evidence="1" id="KW-0378">Hydrolase</keyword>
<proteinExistence type="predicted"/>
<gene>
    <name evidence="1" type="ORF">LSAA_4914</name>
</gene>
<sequence>MQAAEKHRDLTKIEKISNSDLNNSQLKKRKSFQLFREAGLFYRIKLELDPIQDGCDVLVKKERRTRTEIYRFSRHLENSLSILNEYVCQQITKYYTKLYSCLDCGEESICVTCKSTEQYFCEDLRTEPEDIKVTDVQNNSLERHISEGEIKML</sequence>
<accession>A0A7R8CP35</accession>
<evidence type="ECO:0000313" key="1">
    <source>
        <dbReference type="EMBL" id="CAF2846557.1"/>
    </source>
</evidence>
<organism evidence="1 2">
    <name type="scientific">Lepeophtheirus salmonis</name>
    <name type="common">Salmon louse</name>
    <name type="synonym">Caligus salmonis</name>
    <dbReference type="NCBI Taxonomy" id="72036"/>
    <lineage>
        <taxon>Eukaryota</taxon>
        <taxon>Metazoa</taxon>
        <taxon>Ecdysozoa</taxon>
        <taxon>Arthropoda</taxon>
        <taxon>Crustacea</taxon>
        <taxon>Multicrustacea</taxon>
        <taxon>Hexanauplia</taxon>
        <taxon>Copepoda</taxon>
        <taxon>Siphonostomatoida</taxon>
        <taxon>Caligidae</taxon>
        <taxon>Lepeophtheirus</taxon>
    </lineage>
</organism>
<dbReference type="AlphaFoldDB" id="A0A7R8CP35"/>
<dbReference type="EC" id="3.5.4.38" evidence="1"/>
<dbReference type="Proteomes" id="UP000675881">
    <property type="component" value="Chromosome 14"/>
</dbReference>
<protein>
    <submittedName>
        <fullName evidence="1">AICDA</fullName>
        <ecNumber evidence="1">3.5.4.38</ecNumber>
    </submittedName>
</protein>
<name>A0A7R8CP35_LEPSM</name>
<keyword evidence="2" id="KW-1185">Reference proteome</keyword>